<evidence type="ECO:0000313" key="2">
    <source>
        <dbReference type="Proteomes" id="UP000807025"/>
    </source>
</evidence>
<sequence length="262" mass="29039">MLAEDEDQELTLAEEQRHIQVYYQRPPLPDVHTPSELSKPFGLGSLHSESISFTELISLRRKHQTEHAAKSVRIRTSTPVTEESLRHKLIRRFHEALRLQDEQGLTTGAARHIRWLEGSSTATVTSTTGNAGNATIVADTLRDKALQRRAGLFLAAKVPRINELTSARVSSVMPLRIGSFGFIATDTSIMIGKVVALYAKSGGKNAKHCAILDSSNIAAVSNIGLQVYKRTFSTHFSPITEVTVAWQTYQFIFVPSMPFLQL</sequence>
<dbReference type="AlphaFoldDB" id="A0A9P5ZIQ3"/>
<proteinExistence type="predicted"/>
<reference evidence="1" key="1">
    <citation type="submission" date="2020-11" db="EMBL/GenBank/DDBJ databases">
        <authorList>
            <consortium name="DOE Joint Genome Institute"/>
            <person name="Ahrendt S."/>
            <person name="Riley R."/>
            <person name="Andreopoulos W."/>
            <person name="Labutti K."/>
            <person name="Pangilinan J."/>
            <person name="Ruiz-Duenas F.J."/>
            <person name="Barrasa J.M."/>
            <person name="Sanchez-Garcia M."/>
            <person name="Camarero S."/>
            <person name="Miyauchi S."/>
            <person name="Serrano A."/>
            <person name="Linde D."/>
            <person name="Babiker R."/>
            <person name="Drula E."/>
            <person name="Ayuso-Fernandez I."/>
            <person name="Pacheco R."/>
            <person name="Padilla G."/>
            <person name="Ferreira P."/>
            <person name="Barriuso J."/>
            <person name="Kellner H."/>
            <person name="Castanera R."/>
            <person name="Alfaro M."/>
            <person name="Ramirez L."/>
            <person name="Pisabarro A.G."/>
            <person name="Kuo A."/>
            <person name="Tritt A."/>
            <person name="Lipzen A."/>
            <person name="He G."/>
            <person name="Yan M."/>
            <person name="Ng V."/>
            <person name="Cullen D."/>
            <person name="Martin F."/>
            <person name="Rosso M.-N."/>
            <person name="Henrissat B."/>
            <person name="Hibbett D."/>
            <person name="Martinez A.T."/>
            <person name="Grigoriev I.V."/>
        </authorList>
    </citation>
    <scope>NUCLEOTIDE SEQUENCE</scope>
    <source>
        <strain evidence="1">ATCC 90797</strain>
    </source>
</reference>
<accession>A0A9P5ZIQ3</accession>
<protein>
    <submittedName>
        <fullName evidence="1">Uncharacterized protein</fullName>
    </submittedName>
</protein>
<gene>
    <name evidence="1" type="ORF">BDN71DRAFT_1405897</name>
</gene>
<evidence type="ECO:0000313" key="1">
    <source>
        <dbReference type="EMBL" id="KAF9486601.1"/>
    </source>
</evidence>
<dbReference type="OrthoDB" id="73076at2759"/>
<comment type="caution">
    <text evidence="1">The sequence shown here is derived from an EMBL/GenBank/DDBJ whole genome shotgun (WGS) entry which is preliminary data.</text>
</comment>
<feature type="non-terminal residue" evidence="1">
    <location>
        <position position="262"/>
    </location>
</feature>
<keyword evidence="2" id="KW-1185">Reference proteome</keyword>
<dbReference type="Proteomes" id="UP000807025">
    <property type="component" value="Unassembled WGS sequence"/>
</dbReference>
<organism evidence="1 2">
    <name type="scientific">Pleurotus eryngii</name>
    <name type="common">Boletus of the steppes</name>
    <dbReference type="NCBI Taxonomy" id="5323"/>
    <lineage>
        <taxon>Eukaryota</taxon>
        <taxon>Fungi</taxon>
        <taxon>Dikarya</taxon>
        <taxon>Basidiomycota</taxon>
        <taxon>Agaricomycotina</taxon>
        <taxon>Agaricomycetes</taxon>
        <taxon>Agaricomycetidae</taxon>
        <taxon>Agaricales</taxon>
        <taxon>Pleurotineae</taxon>
        <taxon>Pleurotaceae</taxon>
        <taxon>Pleurotus</taxon>
    </lineage>
</organism>
<name>A0A9P5ZIQ3_PLEER</name>
<dbReference type="EMBL" id="MU155128">
    <property type="protein sequence ID" value="KAF9486601.1"/>
    <property type="molecule type" value="Genomic_DNA"/>
</dbReference>